<evidence type="ECO:0000313" key="3">
    <source>
        <dbReference type="EMBL" id="RJT78404.1"/>
    </source>
</evidence>
<evidence type="ECO:0000256" key="2">
    <source>
        <dbReference type="SAM" id="MobiDB-lite"/>
    </source>
</evidence>
<keyword evidence="1" id="KW-1133">Transmembrane helix</keyword>
<feature type="transmembrane region" description="Helical" evidence="1">
    <location>
        <begin position="9"/>
        <end position="29"/>
    </location>
</feature>
<feature type="compositionally biased region" description="Low complexity" evidence="2">
    <location>
        <begin position="288"/>
        <end position="305"/>
    </location>
</feature>
<protein>
    <recommendedName>
        <fullName evidence="1">SURF1-like protein</fullName>
    </recommendedName>
</protein>
<organism evidence="3 4">
    <name type="scientific">Arthrobacter cheniae</name>
    <dbReference type="NCBI Taxonomy" id="1258888"/>
    <lineage>
        <taxon>Bacteria</taxon>
        <taxon>Bacillati</taxon>
        <taxon>Actinomycetota</taxon>
        <taxon>Actinomycetes</taxon>
        <taxon>Micrococcales</taxon>
        <taxon>Micrococcaceae</taxon>
        <taxon>Arthrobacter</taxon>
    </lineage>
</organism>
<gene>
    <name evidence="3" type="ORF">D6T63_12905</name>
</gene>
<dbReference type="Pfam" id="PF02104">
    <property type="entry name" value="SURF1"/>
    <property type="match status" value="1"/>
</dbReference>
<keyword evidence="1" id="KW-0812">Transmembrane</keyword>
<proteinExistence type="inferred from homology"/>
<evidence type="ECO:0000256" key="1">
    <source>
        <dbReference type="RuleBase" id="RU363076"/>
    </source>
</evidence>
<comment type="subcellular location">
    <subcellularLocation>
        <location evidence="1">Cell membrane</location>
        <topology evidence="1">Multi-pass membrane protein</topology>
    </subcellularLocation>
</comment>
<dbReference type="Proteomes" id="UP000272560">
    <property type="component" value="Unassembled WGS sequence"/>
</dbReference>
<dbReference type="OrthoDB" id="3266379at2"/>
<evidence type="ECO:0000313" key="4">
    <source>
        <dbReference type="Proteomes" id="UP000272560"/>
    </source>
</evidence>
<comment type="caution">
    <text evidence="3">The sequence shown here is derived from an EMBL/GenBank/DDBJ whole genome shotgun (WGS) entry which is preliminary data.</text>
</comment>
<feature type="transmembrane region" description="Helical" evidence="1">
    <location>
        <begin position="220"/>
        <end position="241"/>
    </location>
</feature>
<name>A0A3A5M4D7_9MICC</name>
<dbReference type="AlphaFoldDB" id="A0A3A5M4D7"/>
<keyword evidence="4" id="KW-1185">Reference proteome</keyword>
<reference evidence="3 4" key="1">
    <citation type="submission" date="2018-09" db="EMBL/GenBank/DDBJ databases">
        <title>Novel species of Arthrobacter.</title>
        <authorList>
            <person name="Liu Q."/>
            <person name="Xin Y.-H."/>
        </authorList>
    </citation>
    <scope>NUCLEOTIDE SEQUENCE [LARGE SCALE GENOMIC DNA]</scope>
    <source>
        <strain evidence="3 4">Hz2</strain>
    </source>
</reference>
<dbReference type="InterPro" id="IPR002994">
    <property type="entry name" value="Surf1/Shy1"/>
</dbReference>
<accession>A0A3A5M4D7</accession>
<feature type="region of interest" description="Disordered" evidence="2">
    <location>
        <begin position="256"/>
        <end position="305"/>
    </location>
</feature>
<sequence>MKTALRPRWILMLILAMVIAAVFVLLSQWQFNSSREEPPPAPSSTEDVRPLTDVLQPLTPLYATTADQMVSLDGEFVPDTRVLVQDRLRDGDEGLWVVQAFAVDSAAAAEAADAPEDAVIPLVLGWVPEADNASSVPEQQGRASVVGRLLPPEAPVVQRPVEGQVPTLSTAELSNLWDAPMYSAFVVASDVTAGGSAVPLGADMERVVVGPQPQETPVNWLNIFYAVEWVVFAGFAFFLWWRLVADDHRRTLEDAADAAEEAQAGEIPTGTDAPVTPDSSGGLPFAGTSPTSQTPSPSESGAHRD</sequence>
<dbReference type="PROSITE" id="PS50895">
    <property type="entry name" value="SURF1"/>
    <property type="match status" value="1"/>
</dbReference>
<dbReference type="EMBL" id="QZVT01000006">
    <property type="protein sequence ID" value="RJT78404.1"/>
    <property type="molecule type" value="Genomic_DNA"/>
</dbReference>
<keyword evidence="1" id="KW-1003">Cell membrane</keyword>
<dbReference type="GO" id="GO:0005886">
    <property type="term" value="C:plasma membrane"/>
    <property type="evidence" value="ECO:0007669"/>
    <property type="project" value="UniProtKB-SubCell"/>
</dbReference>
<comment type="similarity">
    <text evidence="1">Belongs to the SURF1 family.</text>
</comment>
<keyword evidence="1" id="KW-0472">Membrane</keyword>